<dbReference type="STRING" id="555778.Hneap_0099"/>
<dbReference type="AlphaFoldDB" id="D0KWG7"/>
<feature type="transmembrane region" description="Helical" evidence="1">
    <location>
        <begin position="88"/>
        <end position="110"/>
    </location>
</feature>
<keyword evidence="1" id="KW-1133">Transmembrane helix</keyword>
<evidence type="ECO:0008006" key="4">
    <source>
        <dbReference type="Google" id="ProtNLM"/>
    </source>
</evidence>
<proteinExistence type="predicted"/>
<dbReference type="EMBL" id="CP001801">
    <property type="protein sequence ID" value="ACX94964.1"/>
    <property type="molecule type" value="Genomic_DNA"/>
</dbReference>
<feature type="transmembrane region" description="Helical" evidence="1">
    <location>
        <begin position="20"/>
        <end position="38"/>
    </location>
</feature>
<evidence type="ECO:0000313" key="2">
    <source>
        <dbReference type="EMBL" id="ACX94964.1"/>
    </source>
</evidence>
<dbReference type="Proteomes" id="UP000009102">
    <property type="component" value="Chromosome"/>
</dbReference>
<dbReference type="HOGENOM" id="CLU_2069834_0_0_6"/>
<dbReference type="RefSeq" id="WP_012823000.1">
    <property type="nucleotide sequence ID" value="NC_013422.1"/>
</dbReference>
<evidence type="ECO:0000256" key="1">
    <source>
        <dbReference type="SAM" id="Phobius"/>
    </source>
</evidence>
<gene>
    <name evidence="2" type="ordered locus">Hneap_0099</name>
</gene>
<evidence type="ECO:0000313" key="3">
    <source>
        <dbReference type="Proteomes" id="UP000009102"/>
    </source>
</evidence>
<accession>D0KWG7</accession>
<keyword evidence="1" id="KW-0812">Transmembrane</keyword>
<organism evidence="2 3">
    <name type="scientific">Halothiobacillus neapolitanus (strain ATCC 23641 / DSM 15147 / CIP 104769 / NCIMB 8539 / c2)</name>
    <name type="common">Thiobacillus neapolitanus</name>
    <dbReference type="NCBI Taxonomy" id="555778"/>
    <lineage>
        <taxon>Bacteria</taxon>
        <taxon>Pseudomonadati</taxon>
        <taxon>Pseudomonadota</taxon>
        <taxon>Gammaproteobacteria</taxon>
        <taxon>Chromatiales</taxon>
        <taxon>Halothiobacillaceae</taxon>
        <taxon>Halothiobacillus</taxon>
    </lineage>
</organism>
<sequence length="118" mass="12734">MLNLLYGLWLESPPIRAPGFIAALVVAGLGGYLCFAKVRVKAWNVFSKSLAVAFCCFVILLIFAIIGILVVSTGILGMARSWASFGDAYVWGVFSLPLLAFFLSLGSFALTNHSRATR</sequence>
<name>D0KWG7_HALNC</name>
<reference evidence="2 3" key="1">
    <citation type="submission" date="2009-10" db="EMBL/GenBank/DDBJ databases">
        <title>Complete sequence of Halothiobacillus neapolitanus c2.</title>
        <authorList>
            <consortium name="US DOE Joint Genome Institute"/>
            <person name="Lucas S."/>
            <person name="Copeland A."/>
            <person name="Lapidus A."/>
            <person name="Glavina del Rio T."/>
            <person name="Tice H."/>
            <person name="Bruce D."/>
            <person name="Goodwin L."/>
            <person name="Pitluck S."/>
            <person name="Davenport K."/>
            <person name="Brettin T."/>
            <person name="Detter J.C."/>
            <person name="Han C."/>
            <person name="Tapia R."/>
            <person name="Larimer F."/>
            <person name="Land M."/>
            <person name="Hauser L."/>
            <person name="Kyrpides N."/>
            <person name="Mikhailova N."/>
            <person name="Kerfeld C."/>
            <person name="Cannon G."/>
            <person name="Heinhort S."/>
        </authorList>
    </citation>
    <scope>NUCLEOTIDE SEQUENCE [LARGE SCALE GENOMIC DNA]</scope>
    <source>
        <strain evidence="3">ATCC 23641 / c2</strain>
    </source>
</reference>
<protein>
    <recommendedName>
        <fullName evidence="4">Transmembrane protein</fullName>
    </recommendedName>
</protein>
<dbReference type="KEGG" id="hna:Hneap_0099"/>
<keyword evidence="1" id="KW-0472">Membrane</keyword>
<feature type="transmembrane region" description="Helical" evidence="1">
    <location>
        <begin position="50"/>
        <end position="76"/>
    </location>
</feature>
<keyword evidence="3" id="KW-1185">Reference proteome</keyword>